<reference evidence="4" key="1">
    <citation type="submission" date="2022-03" db="EMBL/GenBank/DDBJ databases">
        <authorList>
            <person name="Martin C."/>
        </authorList>
    </citation>
    <scope>NUCLEOTIDE SEQUENCE</scope>
</reference>
<dbReference type="EMBL" id="CAIIXF020000001">
    <property type="protein sequence ID" value="CAH1775657.1"/>
    <property type="molecule type" value="Genomic_DNA"/>
</dbReference>
<dbReference type="GO" id="GO:0043565">
    <property type="term" value="F:sequence-specific DNA binding"/>
    <property type="evidence" value="ECO:0007669"/>
    <property type="project" value="InterPro"/>
</dbReference>
<evidence type="ECO:0000313" key="4">
    <source>
        <dbReference type="EMBL" id="CAH1775657.1"/>
    </source>
</evidence>
<dbReference type="InterPro" id="IPR001766">
    <property type="entry name" value="Fork_head_dom"/>
</dbReference>
<accession>A0A8S4N4Q2</accession>
<dbReference type="InterPro" id="IPR036390">
    <property type="entry name" value="WH_DNA-bd_sf"/>
</dbReference>
<dbReference type="GO" id="GO:0003700">
    <property type="term" value="F:DNA-binding transcription factor activity"/>
    <property type="evidence" value="ECO:0007669"/>
    <property type="project" value="InterPro"/>
</dbReference>
<dbReference type="InterPro" id="IPR036388">
    <property type="entry name" value="WH-like_DNA-bd_sf"/>
</dbReference>
<dbReference type="SMART" id="SM00339">
    <property type="entry name" value="FH"/>
    <property type="match status" value="1"/>
</dbReference>
<dbReference type="GO" id="GO:0005634">
    <property type="term" value="C:nucleus"/>
    <property type="evidence" value="ECO:0007669"/>
    <property type="project" value="UniProtKB-SubCell"/>
</dbReference>
<evidence type="ECO:0000256" key="1">
    <source>
        <dbReference type="ARBA" id="ARBA00023125"/>
    </source>
</evidence>
<dbReference type="SUPFAM" id="SSF46785">
    <property type="entry name" value="Winged helix' DNA-binding domain"/>
    <property type="match status" value="1"/>
</dbReference>
<protein>
    <recommendedName>
        <fullName evidence="3">Fork-head domain-containing protein</fullName>
    </recommendedName>
</protein>
<dbReference type="PROSITE" id="PS50039">
    <property type="entry name" value="FORK_HEAD_3"/>
    <property type="match status" value="1"/>
</dbReference>
<keyword evidence="5" id="KW-1185">Reference proteome</keyword>
<dbReference type="Pfam" id="PF00250">
    <property type="entry name" value="Forkhead"/>
    <property type="match status" value="1"/>
</dbReference>
<proteinExistence type="predicted"/>
<name>A0A8S4N4Q2_OWEFU</name>
<dbReference type="AlphaFoldDB" id="A0A8S4N4Q2"/>
<evidence type="ECO:0000313" key="5">
    <source>
        <dbReference type="Proteomes" id="UP000749559"/>
    </source>
</evidence>
<organism evidence="4 5">
    <name type="scientific">Owenia fusiformis</name>
    <name type="common">Polychaete worm</name>
    <dbReference type="NCBI Taxonomy" id="6347"/>
    <lineage>
        <taxon>Eukaryota</taxon>
        <taxon>Metazoa</taxon>
        <taxon>Spiralia</taxon>
        <taxon>Lophotrochozoa</taxon>
        <taxon>Annelida</taxon>
        <taxon>Polychaeta</taxon>
        <taxon>Sedentaria</taxon>
        <taxon>Canalipalpata</taxon>
        <taxon>Sabellida</taxon>
        <taxon>Oweniida</taxon>
        <taxon>Oweniidae</taxon>
        <taxon>Owenia</taxon>
    </lineage>
</organism>
<evidence type="ECO:0000259" key="3">
    <source>
        <dbReference type="PROSITE" id="PS50039"/>
    </source>
</evidence>
<keyword evidence="2" id="KW-0539">Nucleus</keyword>
<evidence type="ECO:0000256" key="2">
    <source>
        <dbReference type="PROSITE-ProRule" id="PRU00089"/>
    </source>
</evidence>
<gene>
    <name evidence="4" type="ORF">OFUS_LOCUS2934</name>
</gene>
<comment type="caution">
    <text evidence="4">The sequence shown here is derived from an EMBL/GenBank/DDBJ whole genome shotgun (WGS) entry which is preliminary data.</text>
</comment>
<feature type="DNA-binding region" description="Fork-head" evidence="2">
    <location>
        <begin position="45"/>
        <end position="143"/>
    </location>
</feature>
<dbReference type="OrthoDB" id="5954824at2759"/>
<keyword evidence="1 2" id="KW-0238">DNA-binding</keyword>
<comment type="subcellular location">
    <subcellularLocation>
        <location evidence="2">Nucleus</location>
    </subcellularLocation>
</comment>
<dbReference type="Gene3D" id="1.10.10.10">
    <property type="entry name" value="Winged helix-like DNA-binding domain superfamily/Winged helix DNA-binding domain"/>
    <property type="match status" value="1"/>
</dbReference>
<dbReference type="Proteomes" id="UP000749559">
    <property type="component" value="Unassembled WGS sequence"/>
</dbReference>
<sequence>MDMESVEQNYRKHIQNFVRIYEKDATENIEPGENGRMINIDETEQPRLCPAELAFLAMLRSPTFCLPVYQIFSYVRSRFPYYKKMGDHKWESNIRKVLTKTSAPFRRLDIAIRPDFWTFEPEAIMSFARGDMRYNKFCQREANNNLRWAWLQVPNAQQIWSKITECVHCHITSSIEQLDADPEGYVDAHHVEMGDIENSEKLNSKCRTITQRMAPKSTMKYLPTYNIKTKEYEYPSEVVDPTKEDVCEMVTNYSAMVTKSCLSRTVQTPIKFQAIRVPCEIMNIGSVYNRRVIVLKSNKHERQREGVNRTAPYHISRDRAKPSHRLTHNQLEREIQDESIDPPINMPYIPYDDEDPYNDEESYYDEDPNLHDDIDPVSLSDSPITEPLELSHTYSLSVPSHPTSHETIVPKVTEPVELYSPTENDVFRWEDVDSIVPTVPKEEIHDGDICVSQIQPIPYFNSTFSGKVHIVPVSSNSSSCVCFSDCCFSPECSTDKLFDDLLI</sequence>
<feature type="domain" description="Fork-head" evidence="3">
    <location>
        <begin position="45"/>
        <end position="143"/>
    </location>
</feature>